<organism evidence="2 3">
    <name type="scientific">Terriglobus albidus</name>
    <dbReference type="NCBI Taxonomy" id="1592106"/>
    <lineage>
        <taxon>Bacteria</taxon>
        <taxon>Pseudomonadati</taxon>
        <taxon>Acidobacteriota</taxon>
        <taxon>Terriglobia</taxon>
        <taxon>Terriglobales</taxon>
        <taxon>Acidobacteriaceae</taxon>
        <taxon>Terriglobus</taxon>
    </lineage>
</organism>
<sequence length="250" mass="28081">MKLDRLLRIYALSLYLYPKAFRERYREQLLDAARQAYDERQSGHGRLLLVHLRDSLGSGLWERITTPLRPLYAILLSGAVTLVLLVMAVTAQQIVRRQADVRPRQAVASIAARLGQGANEHILQPREEISDVDWLRSDHTFAAIYNPAGEPIAASATLHGAFPHLPSVIFPRIRQTGRTVITWQPENRLRLALTVRPLPDGNYVVAGQSLLPFERRESALRLSFAIAWGLILCAAGGLFLRRPAPYAPLR</sequence>
<reference evidence="2 3" key="1">
    <citation type="submission" date="2019-08" db="EMBL/GenBank/DDBJ databases">
        <title>Complete genome sequence of Terriglobus albidus strain ORNL.</title>
        <authorList>
            <person name="Podar M."/>
        </authorList>
    </citation>
    <scope>NUCLEOTIDE SEQUENCE [LARGE SCALE GENOMIC DNA]</scope>
    <source>
        <strain evidence="2 3">ORNL</strain>
    </source>
</reference>
<dbReference type="AlphaFoldDB" id="A0A5B9E4Y7"/>
<dbReference type="OrthoDB" id="121450at2"/>
<protein>
    <recommendedName>
        <fullName evidence="4">Two-component sensor histidine kinase</fullName>
    </recommendedName>
</protein>
<dbReference type="RefSeq" id="WP_147646243.1">
    <property type="nucleotide sequence ID" value="NZ_CP042806.1"/>
</dbReference>
<evidence type="ECO:0000313" key="2">
    <source>
        <dbReference type="EMBL" id="QEE27048.1"/>
    </source>
</evidence>
<proteinExistence type="predicted"/>
<keyword evidence="1" id="KW-0472">Membrane</keyword>
<feature type="transmembrane region" description="Helical" evidence="1">
    <location>
        <begin position="71"/>
        <end position="95"/>
    </location>
</feature>
<dbReference type="EMBL" id="CP042806">
    <property type="protein sequence ID" value="QEE27048.1"/>
    <property type="molecule type" value="Genomic_DNA"/>
</dbReference>
<keyword evidence="3" id="KW-1185">Reference proteome</keyword>
<keyword evidence="1" id="KW-0812">Transmembrane</keyword>
<dbReference type="KEGG" id="talb:FTW19_02895"/>
<evidence type="ECO:0008006" key="4">
    <source>
        <dbReference type="Google" id="ProtNLM"/>
    </source>
</evidence>
<evidence type="ECO:0000256" key="1">
    <source>
        <dbReference type="SAM" id="Phobius"/>
    </source>
</evidence>
<feature type="transmembrane region" description="Helical" evidence="1">
    <location>
        <begin position="219"/>
        <end position="240"/>
    </location>
</feature>
<dbReference type="Proteomes" id="UP000321820">
    <property type="component" value="Chromosome"/>
</dbReference>
<keyword evidence="1" id="KW-1133">Transmembrane helix</keyword>
<gene>
    <name evidence="2" type="ORF">FTW19_02895</name>
</gene>
<evidence type="ECO:0000313" key="3">
    <source>
        <dbReference type="Proteomes" id="UP000321820"/>
    </source>
</evidence>
<name>A0A5B9E4Y7_9BACT</name>
<accession>A0A5B9E4Y7</accession>